<evidence type="ECO:0008006" key="3">
    <source>
        <dbReference type="Google" id="ProtNLM"/>
    </source>
</evidence>
<dbReference type="AlphaFoldDB" id="A0A6G1X7C1"/>
<dbReference type="RefSeq" id="WP_153728763.1">
    <property type="nucleotide sequence ID" value="NZ_WJNH01000006.1"/>
</dbReference>
<sequence>MRLPATDLGIMAEHLTTHEGMINKFKLYYTKARNMELRNLLSTHIQVLRNHVRVMLMLIDPAQKEPVQLHRFDDIQLSLGYHQFSKQEKDIILEAKASAKLMASNNFMSALMMKDPNVKQVHIEMAIQEVQLQALYDQIIEHMNWIFTPKVTEQMQLTTLQEYYHLLNE</sequence>
<gene>
    <name evidence="1" type="ORF">GH754_11150</name>
</gene>
<dbReference type="Proteomes" id="UP000480185">
    <property type="component" value="Unassembled WGS sequence"/>
</dbReference>
<organism evidence="1 2">
    <name type="scientific">Salinibacillus xinjiangensis</name>
    <dbReference type="NCBI Taxonomy" id="1229268"/>
    <lineage>
        <taxon>Bacteria</taxon>
        <taxon>Bacillati</taxon>
        <taxon>Bacillota</taxon>
        <taxon>Bacilli</taxon>
        <taxon>Bacillales</taxon>
        <taxon>Bacillaceae</taxon>
        <taxon>Salinibacillus</taxon>
    </lineage>
</organism>
<proteinExistence type="predicted"/>
<accession>A0A6G1X7C1</accession>
<dbReference type="EMBL" id="WJNH01000006">
    <property type="protein sequence ID" value="MRG86864.1"/>
    <property type="molecule type" value="Genomic_DNA"/>
</dbReference>
<name>A0A6G1X7C1_9BACI</name>
<dbReference type="OrthoDB" id="2452736at2"/>
<evidence type="ECO:0000313" key="1">
    <source>
        <dbReference type="EMBL" id="MRG86864.1"/>
    </source>
</evidence>
<evidence type="ECO:0000313" key="2">
    <source>
        <dbReference type="Proteomes" id="UP000480185"/>
    </source>
</evidence>
<comment type="caution">
    <text evidence="1">The sequence shown here is derived from an EMBL/GenBank/DDBJ whole genome shotgun (WGS) entry which is preliminary data.</text>
</comment>
<reference evidence="1 2" key="1">
    <citation type="submission" date="2019-11" db="EMBL/GenBank/DDBJ databases">
        <authorList>
            <person name="Li J."/>
        </authorList>
    </citation>
    <scope>NUCLEOTIDE SEQUENCE [LARGE SCALE GENOMIC DNA]</scope>
    <source>
        <strain evidence="1 2">J4</strain>
    </source>
</reference>
<protein>
    <recommendedName>
        <fullName evidence="3">Spore coat protein</fullName>
    </recommendedName>
</protein>
<keyword evidence="2" id="KW-1185">Reference proteome</keyword>